<organism evidence="2">
    <name type="scientific">viral metagenome</name>
    <dbReference type="NCBI Taxonomy" id="1070528"/>
    <lineage>
        <taxon>unclassified sequences</taxon>
        <taxon>metagenomes</taxon>
        <taxon>organismal metagenomes</taxon>
    </lineage>
</organism>
<evidence type="ECO:0000313" key="2">
    <source>
        <dbReference type="EMBL" id="QHT39153.1"/>
    </source>
</evidence>
<proteinExistence type="predicted"/>
<protein>
    <submittedName>
        <fullName evidence="2">Uncharacterized protein</fullName>
    </submittedName>
</protein>
<dbReference type="AlphaFoldDB" id="A0A6C0FF21"/>
<reference evidence="2" key="1">
    <citation type="journal article" date="2020" name="Nature">
        <title>Giant virus diversity and host interactions through global metagenomics.</title>
        <authorList>
            <person name="Schulz F."/>
            <person name="Roux S."/>
            <person name="Paez-Espino D."/>
            <person name="Jungbluth S."/>
            <person name="Walsh D.A."/>
            <person name="Denef V.J."/>
            <person name="McMahon K.D."/>
            <person name="Konstantinidis K.T."/>
            <person name="Eloe-Fadrosh E.A."/>
            <person name="Kyrpides N.C."/>
            <person name="Woyke T."/>
        </authorList>
    </citation>
    <scope>NUCLEOTIDE SEQUENCE</scope>
    <source>
        <strain evidence="2">GVMAG-S-ERX556126-94</strain>
    </source>
</reference>
<accession>A0A6C0FF21</accession>
<sequence length="433" mass="51238">MGSKLTPEKLRLTCINLSEEISKGDDFLCNKDVTIFNSSIIQLKDSSDLLIASRGWYGDVRSWSGINFVIISLFSKQLKKLKQNILDIDPKAVENKKLKFKELKDKVISHEESLTVGPEDPRLFYHGNDVYILINELNKKKQRHMFVSKVDVNDLTYGEKIEVCKSLSTDFEKNWGPFIYKDKLHMIYDINPLKVFEFDKDFNCKLKMSVKDALLAKFNKSYPDLHFHIRNSTNLIDIGNDTFLGMGHGVLDYKGNTEINKYLIPSFDESKYSKEDKEYFKRFFKLYTGFFYKLDMNKNEITEISPFFQLPNYESKQELIFFPTSIYLDKDKFVNISYNVGDNRSYYLKLHLDVIDISLYDKENIDFQMNHNINQNYYIELVRSIRKILGYPLEKRDYYRFGDVNRIYASRKKRLSNRKKRSKKSKKRSKKSK</sequence>
<dbReference type="EMBL" id="MN738839">
    <property type="protein sequence ID" value="QHT39153.1"/>
    <property type="molecule type" value="Genomic_DNA"/>
</dbReference>
<feature type="region of interest" description="Disordered" evidence="1">
    <location>
        <begin position="412"/>
        <end position="433"/>
    </location>
</feature>
<name>A0A6C0FF21_9ZZZZ</name>
<evidence type="ECO:0000256" key="1">
    <source>
        <dbReference type="SAM" id="MobiDB-lite"/>
    </source>
</evidence>